<dbReference type="PANTHER" id="PTHR39966">
    <property type="entry name" value="BLL2471 PROTEIN-RELATED"/>
    <property type="match status" value="1"/>
</dbReference>
<dbReference type="AlphaFoldDB" id="Q12KL0"/>
<accession>Q12KL0</accession>
<dbReference type="GO" id="GO:0005886">
    <property type="term" value="C:plasma membrane"/>
    <property type="evidence" value="ECO:0007669"/>
    <property type="project" value="TreeGrafter"/>
</dbReference>
<evidence type="ECO:0000259" key="1">
    <source>
        <dbReference type="Pfam" id="PF01814"/>
    </source>
</evidence>
<feature type="domain" description="Hemerythrin-like" evidence="1">
    <location>
        <begin position="3"/>
        <end position="132"/>
    </location>
</feature>
<protein>
    <submittedName>
        <fullName evidence="2">Hemerythrin HHE cation binding region</fullName>
    </submittedName>
</protein>
<dbReference type="InterPro" id="IPR012312">
    <property type="entry name" value="Hemerythrin-like"/>
</dbReference>
<dbReference type="EMBL" id="CP000302">
    <property type="protein sequence ID" value="ABE56016.1"/>
    <property type="molecule type" value="Genomic_DNA"/>
</dbReference>
<evidence type="ECO:0000313" key="3">
    <source>
        <dbReference type="Proteomes" id="UP000001982"/>
    </source>
</evidence>
<keyword evidence="3" id="KW-1185">Reference proteome</keyword>
<dbReference type="Gene3D" id="1.20.120.520">
    <property type="entry name" value="nmb1532 protein domain like"/>
    <property type="match status" value="1"/>
</dbReference>
<name>Q12KL0_SHEDO</name>
<dbReference type="Pfam" id="PF01814">
    <property type="entry name" value="Hemerythrin"/>
    <property type="match status" value="1"/>
</dbReference>
<dbReference type="Proteomes" id="UP000001982">
    <property type="component" value="Chromosome"/>
</dbReference>
<organism evidence="2 3">
    <name type="scientific">Shewanella denitrificans (strain OS217 / ATCC BAA-1090 / DSM 15013)</name>
    <dbReference type="NCBI Taxonomy" id="318161"/>
    <lineage>
        <taxon>Bacteria</taxon>
        <taxon>Pseudomonadati</taxon>
        <taxon>Pseudomonadota</taxon>
        <taxon>Gammaproteobacteria</taxon>
        <taxon>Alteromonadales</taxon>
        <taxon>Shewanellaceae</taxon>
        <taxon>Shewanella</taxon>
    </lineage>
</organism>
<gene>
    <name evidence="2" type="ordered locus">Sden_2737</name>
</gene>
<proteinExistence type="predicted"/>
<reference evidence="2 3" key="1">
    <citation type="submission" date="2006-03" db="EMBL/GenBank/DDBJ databases">
        <title>Complete sequence of Shewanella denitrificans OS217.</title>
        <authorList>
            <consortium name="US DOE Joint Genome Institute"/>
            <person name="Copeland A."/>
            <person name="Lucas S."/>
            <person name="Lapidus A."/>
            <person name="Barry K."/>
            <person name="Detter J.C."/>
            <person name="Glavina del Rio T."/>
            <person name="Hammon N."/>
            <person name="Israni S."/>
            <person name="Dalin E."/>
            <person name="Tice H."/>
            <person name="Pitluck S."/>
            <person name="Brettin T."/>
            <person name="Bruce D."/>
            <person name="Han C."/>
            <person name="Tapia R."/>
            <person name="Gilna P."/>
            <person name="Kiss H."/>
            <person name="Schmutz J."/>
            <person name="Larimer F."/>
            <person name="Land M."/>
            <person name="Hauser L."/>
            <person name="Kyrpides N."/>
            <person name="Lykidis A."/>
            <person name="Richardson P."/>
        </authorList>
    </citation>
    <scope>NUCLEOTIDE SEQUENCE [LARGE SCALE GENOMIC DNA]</scope>
    <source>
        <strain evidence="3">OS217 / ATCC BAA-1090 / DSM 15013</strain>
    </source>
</reference>
<dbReference type="eggNOG" id="COG3945">
    <property type="taxonomic scope" value="Bacteria"/>
</dbReference>
<dbReference type="HOGENOM" id="CLU_095978_1_0_6"/>
<dbReference type="STRING" id="318161.Sden_2737"/>
<dbReference type="OrthoDB" id="7349010at2"/>
<dbReference type="RefSeq" id="WP_011497166.1">
    <property type="nucleotide sequence ID" value="NC_007954.1"/>
</dbReference>
<sequence>MLKRLLQDHKHISILLNILAQKRQLLSAGSGVDFKVIRDIVEYMQVYAEHSHHPVEDIIFSYFTAQSKAVNDNKLDAEHHKLIESTQNLMFSINLVLSDVVLSKDQLVADLSDYLTQQRQHMEYEEQQLFPLFEQHLTEADWQDINQACQQKLIDDPLFSQTDDALFESLKEYLIKAETNL</sequence>
<dbReference type="KEGG" id="sdn:Sden_2737"/>
<evidence type="ECO:0000313" key="2">
    <source>
        <dbReference type="EMBL" id="ABE56016.1"/>
    </source>
</evidence>
<dbReference type="PANTHER" id="PTHR39966:SF1">
    <property type="entry name" value="HEMERYTHRIN-LIKE DOMAIN-CONTAINING PROTEIN"/>
    <property type="match status" value="1"/>
</dbReference>